<keyword evidence="3" id="KW-1185">Reference proteome</keyword>
<dbReference type="GO" id="GO:0016020">
    <property type="term" value="C:membrane"/>
    <property type="evidence" value="ECO:0007669"/>
    <property type="project" value="UniProtKB-SubCell"/>
</dbReference>
<reference evidence="2" key="1">
    <citation type="submission" date="2023-05" db="EMBL/GenBank/DDBJ databases">
        <title>Nepenthes gracilis genome sequencing.</title>
        <authorList>
            <person name="Fukushima K."/>
        </authorList>
    </citation>
    <scope>NUCLEOTIDE SEQUENCE</scope>
    <source>
        <strain evidence="2">SING2019-196</strain>
    </source>
</reference>
<dbReference type="PANTHER" id="PTHR12300">
    <property type="entry name" value="HVA22-LIKE PROTEINS"/>
    <property type="match status" value="1"/>
</dbReference>
<dbReference type="Pfam" id="PF03134">
    <property type="entry name" value="TB2_DP1_HVA22"/>
    <property type="match status" value="1"/>
</dbReference>
<organism evidence="2 3">
    <name type="scientific">Nepenthes gracilis</name>
    <name type="common">Slender pitcher plant</name>
    <dbReference type="NCBI Taxonomy" id="150966"/>
    <lineage>
        <taxon>Eukaryota</taxon>
        <taxon>Viridiplantae</taxon>
        <taxon>Streptophyta</taxon>
        <taxon>Embryophyta</taxon>
        <taxon>Tracheophyta</taxon>
        <taxon>Spermatophyta</taxon>
        <taxon>Magnoliopsida</taxon>
        <taxon>eudicotyledons</taxon>
        <taxon>Gunneridae</taxon>
        <taxon>Pentapetalae</taxon>
        <taxon>Caryophyllales</taxon>
        <taxon>Nepenthaceae</taxon>
        <taxon>Nepenthes</taxon>
    </lineage>
</organism>
<comment type="similarity">
    <text evidence="1">Belongs to the DP1 family.</text>
</comment>
<dbReference type="InterPro" id="IPR004345">
    <property type="entry name" value="TB2_DP1_HVA22"/>
</dbReference>
<comment type="subcellular location">
    <subcellularLocation>
        <location evidence="1">Membrane</location>
        <topology evidence="1">Multi-pass membrane protein</topology>
    </subcellularLocation>
</comment>
<name>A0AAD3S8U6_NEPGR</name>
<dbReference type="PANTHER" id="PTHR12300:SF150">
    <property type="entry name" value="HVA22-LIKE PROTEIN K"/>
    <property type="match status" value="1"/>
</dbReference>
<dbReference type="Proteomes" id="UP001279734">
    <property type="component" value="Unassembled WGS sequence"/>
</dbReference>
<sequence length="305" mass="34409">MPRGLYPIGGRIYRGYRGTRRRSDFGRAAFSLQPEFEIFICRKYLHQSFPSSPTFMSVLGSNISGDVGLRLLLCPLGSNVIIRTACCSVGVILPVYSTFKAIESKDQNEQQRWLLYWTAYGSFSLVEVFSDKLLSWFPLYYHLKFAFLVWLQLPMAEGAKQLYTNHLRPFFLKYQGRFDQVLGFVYREMVKLISAHQAEIKLVRTLIAKIMGSADRIIRGDINSVQPQYQRAIEDQPGTNTDDRDRTSCLEGIPGTAIEGFEPYVDEGGKRGSGAIDEVWCCSTSPVSLKSGQGDQGAALEAFEF</sequence>
<protein>
    <recommendedName>
        <fullName evidence="1">HVA22-like protein</fullName>
    </recommendedName>
</protein>
<dbReference type="EMBL" id="BSYO01000006">
    <property type="protein sequence ID" value="GMH06476.1"/>
    <property type="molecule type" value="Genomic_DNA"/>
</dbReference>
<evidence type="ECO:0000256" key="1">
    <source>
        <dbReference type="RuleBase" id="RU362006"/>
    </source>
</evidence>
<dbReference type="AlphaFoldDB" id="A0AAD3S8U6"/>
<accession>A0AAD3S8U6</accession>
<comment type="caution">
    <text evidence="2">The sequence shown here is derived from an EMBL/GenBank/DDBJ whole genome shotgun (WGS) entry which is preliminary data.</text>
</comment>
<gene>
    <name evidence="2" type="ORF">Nepgr_008316</name>
</gene>
<evidence type="ECO:0000313" key="3">
    <source>
        <dbReference type="Proteomes" id="UP001279734"/>
    </source>
</evidence>
<proteinExistence type="inferred from homology"/>
<evidence type="ECO:0000313" key="2">
    <source>
        <dbReference type="EMBL" id="GMH06476.1"/>
    </source>
</evidence>